<dbReference type="Proteomes" id="UP001595712">
    <property type="component" value="Unassembled WGS sequence"/>
</dbReference>
<dbReference type="SUPFAM" id="SSF46894">
    <property type="entry name" value="C-terminal effector domain of the bipartite response regulators"/>
    <property type="match status" value="1"/>
</dbReference>
<dbReference type="Pfam" id="PF13384">
    <property type="entry name" value="HTH_23"/>
    <property type="match status" value="1"/>
</dbReference>
<reference evidence="3" key="1">
    <citation type="journal article" date="2019" name="Int. J. Syst. Evol. Microbiol.">
        <title>The Global Catalogue of Microorganisms (GCM) 10K type strain sequencing project: providing services to taxonomists for standard genome sequencing and annotation.</title>
        <authorList>
            <consortium name="The Broad Institute Genomics Platform"/>
            <consortium name="The Broad Institute Genome Sequencing Center for Infectious Disease"/>
            <person name="Wu L."/>
            <person name="Ma J."/>
        </authorList>
    </citation>
    <scope>NUCLEOTIDE SEQUENCE [LARGE SCALE GENOMIC DNA]</scope>
    <source>
        <strain evidence="3">CGMCC 4.7396</strain>
    </source>
</reference>
<feature type="domain" description="HTH luxR-type" evidence="1">
    <location>
        <begin position="231"/>
        <end position="288"/>
    </location>
</feature>
<dbReference type="SMART" id="SM00421">
    <property type="entry name" value="HTH_LUXR"/>
    <property type="match status" value="1"/>
</dbReference>
<organism evidence="2 3">
    <name type="scientific">Glycomyces rhizosphaerae</name>
    <dbReference type="NCBI Taxonomy" id="2054422"/>
    <lineage>
        <taxon>Bacteria</taxon>
        <taxon>Bacillati</taxon>
        <taxon>Actinomycetota</taxon>
        <taxon>Actinomycetes</taxon>
        <taxon>Glycomycetales</taxon>
        <taxon>Glycomycetaceae</taxon>
        <taxon>Glycomyces</taxon>
    </lineage>
</organism>
<dbReference type="Gene3D" id="1.10.10.10">
    <property type="entry name" value="Winged helix-like DNA-binding domain superfamily/Winged helix DNA-binding domain"/>
    <property type="match status" value="1"/>
</dbReference>
<evidence type="ECO:0000313" key="2">
    <source>
        <dbReference type="EMBL" id="MFC3495835.1"/>
    </source>
</evidence>
<dbReference type="InterPro" id="IPR016032">
    <property type="entry name" value="Sig_transdc_resp-reg_C-effctor"/>
</dbReference>
<evidence type="ECO:0000259" key="1">
    <source>
        <dbReference type="SMART" id="SM00421"/>
    </source>
</evidence>
<proteinExistence type="predicted"/>
<dbReference type="PANTHER" id="PTHR34293:SF1">
    <property type="entry name" value="HTH-TYPE TRANSCRIPTIONAL REGULATOR TRMBL2"/>
    <property type="match status" value="1"/>
</dbReference>
<dbReference type="PANTHER" id="PTHR34293">
    <property type="entry name" value="HTH-TYPE TRANSCRIPTIONAL REGULATOR TRMBL2"/>
    <property type="match status" value="1"/>
</dbReference>
<comment type="caution">
    <text evidence="2">The sequence shown here is derived from an EMBL/GenBank/DDBJ whole genome shotgun (WGS) entry which is preliminary data.</text>
</comment>
<keyword evidence="3" id="KW-1185">Reference proteome</keyword>
<sequence>MSRDAVKAGLEALATAKLISTEPDDDTQWVVSDPQSGLSTLLESRQADLERQQSQLHEARSAVAGLLLDINGNRPLSAHTVGVDRVVGVEAVRDRLDALSRKCQSEVWSFNPGGPQTEAGMRAARALSEETLDRGVDMRCIYLESAKNEELTRQHVQWIAERGAQVRLSPTLPTRMLLIDRSIAVVPIDSDNTASGALVITEPGIVSNMIALYGAFWKAAKPLSAQRKREGTGLSKQDLAAVSLWAQGHTDSTVARKLGVSERTIRRIHDRVTEYLGSTSRFQSGARSVAEGLIEPEDLI</sequence>
<dbReference type="RefSeq" id="WP_387980699.1">
    <property type="nucleotide sequence ID" value="NZ_JBHRWO010000021.1"/>
</dbReference>
<name>A0ABV7Q4T9_9ACTN</name>
<evidence type="ECO:0000313" key="3">
    <source>
        <dbReference type="Proteomes" id="UP001595712"/>
    </source>
</evidence>
<dbReference type="InterPro" id="IPR051797">
    <property type="entry name" value="TrmB-like"/>
</dbReference>
<protein>
    <submittedName>
        <fullName evidence="2">Helix-turn-helix domain-containing protein</fullName>
    </submittedName>
</protein>
<dbReference type="InterPro" id="IPR036388">
    <property type="entry name" value="WH-like_DNA-bd_sf"/>
</dbReference>
<accession>A0ABV7Q4T9</accession>
<gene>
    <name evidence="2" type="ORF">ACFO8M_25425</name>
</gene>
<dbReference type="InterPro" id="IPR000792">
    <property type="entry name" value="Tscrpt_reg_LuxR_C"/>
</dbReference>
<dbReference type="EMBL" id="JBHRWO010000021">
    <property type="protein sequence ID" value="MFC3495835.1"/>
    <property type="molecule type" value="Genomic_DNA"/>
</dbReference>